<dbReference type="GO" id="GO:0003743">
    <property type="term" value="F:translation initiation factor activity"/>
    <property type="evidence" value="ECO:0007669"/>
    <property type="project" value="UniProtKB-UniRule"/>
</dbReference>
<dbReference type="NCBIfam" id="TIGR00168">
    <property type="entry name" value="infC"/>
    <property type="match status" value="1"/>
</dbReference>
<feature type="domain" description="Translation initiation factor 3 N-terminal" evidence="9">
    <location>
        <begin position="1"/>
        <end position="70"/>
    </location>
</feature>
<dbReference type="Pfam" id="PF00707">
    <property type="entry name" value="IF3_C"/>
    <property type="match status" value="1"/>
</dbReference>
<evidence type="ECO:0000259" key="8">
    <source>
        <dbReference type="Pfam" id="PF00707"/>
    </source>
</evidence>
<keyword evidence="3 4" id="KW-0648">Protein biosynthesis</keyword>
<keyword evidence="2 4" id="KW-0396">Initiation factor</keyword>
<feature type="domain" description="Translation initiation factor 3 C-terminal" evidence="8">
    <location>
        <begin position="77"/>
        <end position="161"/>
    </location>
</feature>
<gene>
    <name evidence="4" type="primary">infC</name>
    <name evidence="10" type="ORF">caldi_19280</name>
</gene>
<keyword evidence="11" id="KW-1185">Reference proteome</keyword>
<dbReference type="AlphaFoldDB" id="A0AA35CLZ7"/>
<dbReference type="Gene3D" id="3.10.20.80">
    <property type="entry name" value="Translation initiation factor 3 (IF-3), N-terminal domain"/>
    <property type="match status" value="1"/>
</dbReference>
<dbReference type="InterPro" id="IPR036788">
    <property type="entry name" value="T_IF-3_C_sf"/>
</dbReference>
<dbReference type="FunFam" id="3.10.20.80:FF:000001">
    <property type="entry name" value="Translation initiation factor IF-3"/>
    <property type="match status" value="1"/>
</dbReference>
<feature type="region of interest" description="Disordered" evidence="7">
    <location>
        <begin position="160"/>
        <end position="191"/>
    </location>
</feature>
<dbReference type="InterPro" id="IPR019815">
    <property type="entry name" value="Translation_initiation_fac_3_C"/>
</dbReference>
<dbReference type="SUPFAM" id="SSF54364">
    <property type="entry name" value="Translation initiation factor IF3, N-terminal domain"/>
    <property type="match status" value="1"/>
</dbReference>
<evidence type="ECO:0000256" key="4">
    <source>
        <dbReference type="HAMAP-Rule" id="MF_00080"/>
    </source>
</evidence>
<evidence type="ECO:0000256" key="6">
    <source>
        <dbReference type="RuleBase" id="RU000646"/>
    </source>
</evidence>
<dbReference type="SUPFAM" id="SSF55200">
    <property type="entry name" value="Translation initiation factor IF3, C-terminal domain"/>
    <property type="match status" value="1"/>
</dbReference>
<keyword evidence="4" id="KW-0963">Cytoplasm</keyword>
<dbReference type="InterPro" id="IPR001288">
    <property type="entry name" value="Translation_initiation_fac_3"/>
</dbReference>
<evidence type="ECO:0000259" key="9">
    <source>
        <dbReference type="Pfam" id="PF05198"/>
    </source>
</evidence>
<dbReference type="FunFam" id="3.30.110.10:FF:000001">
    <property type="entry name" value="Translation initiation factor IF-3"/>
    <property type="match status" value="1"/>
</dbReference>
<dbReference type="GO" id="GO:0016020">
    <property type="term" value="C:membrane"/>
    <property type="evidence" value="ECO:0007669"/>
    <property type="project" value="TreeGrafter"/>
</dbReference>
<evidence type="ECO:0000256" key="2">
    <source>
        <dbReference type="ARBA" id="ARBA00022540"/>
    </source>
</evidence>
<evidence type="ECO:0000313" key="10">
    <source>
        <dbReference type="EMBL" id="BDG60838.1"/>
    </source>
</evidence>
<evidence type="ECO:0000256" key="3">
    <source>
        <dbReference type="ARBA" id="ARBA00022917"/>
    </source>
</evidence>
<name>A0AA35CLZ7_9FIRM</name>
<organism evidence="10 11">
    <name type="scientific">Caldinitratiruptor microaerophilus</name>
    <dbReference type="NCBI Taxonomy" id="671077"/>
    <lineage>
        <taxon>Bacteria</taxon>
        <taxon>Bacillati</taxon>
        <taxon>Bacillota</taxon>
        <taxon>Clostridia</taxon>
        <taxon>Eubacteriales</taxon>
        <taxon>Symbiobacteriaceae</taxon>
        <taxon>Caldinitratiruptor</taxon>
    </lineage>
</organism>
<dbReference type="InterPro" id="IPR019814">
    <property type="entry name" value="Translation_initiation_fac_3_N"/>
</dbReference>
<comment type="subcellular location">
    <subcellularLocation>
        <location evidence="4 6">Cytoplasm</location>
    </subcellularLocation>
</comment>
<comment type="subunit">
    <text evidence="4 6">Monomer.</text>
</comment>
<dbReference type="InterPro" id="IPR036787">
    <property type="entry name" value="T_IF-3_N_sf"/>
</dbReference>
<comment type="function">
    <text evidence="4 6">IF-3 binds to the 30S ribosomal subunit and shifts the equilibrium between 70S ribosomes and their 50S and 30S subunits in favor of the free subunits, thus enhancing the availability of 30S subunits on which protein synthesis initiation begins.</text>
</comment>
<dbReference type="PANTHER" id="PTHR10938">
    <property type="entry name" value="TRANSLATION INITIATION FACTOR IF-3"/>
    <property type="match status" value="1"/>
</dbReference>
<proteinExistence type="inferred from homology"/>
<accession>A0AA35CLZ7</accession>
<dbReference type="KEGG" id="cmic:caldi_19280"/>
<evidence type="ECO:0000256" key="1">
    <source>
        <dbReference type="ARBA" id="ARBA00005439"/>
    </source>
</evidence>
<dbReference type="Pfam" id="PF05198">
    <property type="entry name" value="IF3_N"/>
    <property type="match status" value="1"/>
</dbReference>
<dbReference type="InterPro" id="IPR019813">
    <property type="entry name" value="Translation_initiation_fac3_CS"/>
</dbReference>
<dbReference type="HAMAP" id="MF_00080">
    <property type="entry name" value="IF_3"/>
    <property type="match status" value="1"/>
</dbReference>
<dbReference type="GO" id="GO:0005829">
    <property type="term" value="C:cytosol"/>
    <property type="evidence" value="ECO:0007669"/>
    <property type="project" value="TreeGrafter"/>
</dbReference>
<comment type="similarity">
    <text evidence="1 4 6">Belongs to the IF-3 family.</text>
</comment>
<dbReference type="PROSITE" id="PS00938">
    <property type="entry name" value="IF3"/>
    <property type="match status" value="1"/>
</dbReference>
<dbReference type="Proteomes" id="UP001163687">
    <property type="component" value="Chromosome"/>
</dbReference>
<dbReference type="EMBL" id="AP025628">
    <property type="protein sequence ID" value="BDG60838.1"/>
    <property type="molecule type" value="Genomic_DNA"/>
</dbReference>
<evidence type="ECO:0000256" key="5">
    <source>
        <dbReference type="NCBIfam" id="TIGR00168"/>
    </source>
</evidence>
<dbReference type="GO" id="GO:0032790">
    <property type="term" value="P:ribosome disassembly"/>
    <property type="evidence" value="ECO:0007669"/>
    <property type="project" value="TreeGrafter"/>
</dbReference>
<dbReference type="Gene3D" id="3.30.110.10">
    <property type="entry name" value="Translation initiation factor 3 (IF-3), C-terminal domain"/>
    <property type="match status" value="1"/>
</dbReference>
<reference evidence="10" key="1">
    <citation type="submission" date="2022-03" db="EMBL/GenBank/DDBJ databases">
        <title>Complete genome sequence of Caldinitratiruptor microaerophilus.</title>
        <authorList>
            <person name="Mukaiyama R."/>
            <person name="Nishiyama T."/>
            <person name="Ueda K."/>
        </authorList>
    </citation>
    <scope>NUCLEOTIDE SEQUENCE</scope>
    <source>
        <strain evidence="10">JCM 16183</strain>
    </source>
</reference>
<sequence>MNEQIRAREVRLVSETGEPIGIMPLRDALRIAQDRGLDLVEVAPLARPPVCRLMDYGKFKYEQSKREREARKKQKVIDLKEIKMRPNIEDHDFEVRVRSAERFLRDGDKIKATIMFRGREIVHADLGKQVLDRLAERVRDLGIVERPAKVEGRNMIMILAPRPQPQQRAERPERQERREPPVAAAQPDVSE</sequence>
<dbReference type="PANTHER" id="PTHR10938:SF0">
    <property type="entry name" value="TRANSLATION INITIATION FACTOR IF-3, MITOCHONDRIAL"/>
    <property type="match status" value="1"/>
</dbReference>
<evidence type="ECO:0000313" key="11">
    <source>
        <dbReference type="Proteomes" id="UP001163687"/>
    </source>
</evidence>
<protein>
    <recommendedName>
        <fullName evidence="4 5">Translation initiation factor IF-3</fullName>
    </recommendedName>
</protein>
<evidence type="ECO:0000256" key="7">
    <source>
        <dbReference type="SAM" id="MobiDB-lite"/>
    </source>
</evidence>
<feature type="compositionally biased region" description="Basic and acidic residues" evidence="7">
    <location>
        <begin position="168"/>
        <end position="180"/>
    </location>
</feature>
<dbReference type="GO" id="GO:0043022">
    <property type="term" value="F:ribosome binding"/>
    <property type="evidence" value="ECO:0007669"/>
    <property type="project" value="UniProtKB-ARBA"/>
</dbReference>